<name>M7BIW5_CHEMY</name>
<evidence type="ECO:0000313" key="1">
    <source>
        <dbReference type="EMBL" id="EMP28177.1"/>
    </source>
</evidence>
<reference evidence="2" key="1">
    <citation type="journal article" date="2013" name="Nat. Genet.">
        <title>The draft genomes of soft-shell turtle and green sea turtle yield insights into the development and evolution of the turtle-specific body plan.</title>
        <authorList>
            <person name="Wang Z."/>
            <person name="Pascual-Anaya J."/>
            <person name="Zadissa A."/>
            <person name="Li W."/>
            <person name="Niimura Y."/>
            <person name="Huang Z."/>
            <person name="Li C."/>
            <person name="White S."/>
            <person name="Xiong Z."/>
            <person name="Fang D."/>
            <person name="Wang B."/>
            <person name="Ming Y."/>
            <person name="Chen Y."/>
            <person name="Zheng Y."/>
            <person name="Kuraku S."/>
            <person name="Pignatelli M."/>
            <person name="Herrero J."/>
            <person name="Beal K."/>
            <person name="Nozawa M."/>
            <person name="Li Q."/>
            <person name="Wang J."/>
            <person name="Zhang H."/>
            <person name="Yu L."/>
            <person name="Shigenobu S."/>
            <person name="Wang J."/>
            <person name="Liu J."/>
            <person name="Flicek P."/>
            <person name="Searle S."/>
            <person name="Wang J."/>
            <person name="Kuratani S."/>
            <person name="Yin Y."/>
            <person name="Aken B."/>
            <person name="Zhang G."/>
            <person name="Irie N."/>
        </authorList>
    </citation>
    <scope>NUCLEOTIDE SEQUENCE [LARGE SCALE GENOMIC DNA]</scope>
</reference>
<proteinExistence type="predicted"/>
<accession>M7BIW5</accession>
<dbReference type="AlphaFoldDB" id="M7BIW5"/>
<evidence type="ECO:0000313" key="2">
    <source>
        <dbReference type="Proteomes" id="UP000031443"/>
    </source>
</evidence>
<sequence length="124" mass="13523">MPLSQGIVAVPEDGVTEPRNSMAMAKDSITMAKESMEKDREMQRQLMDPILSQNNFLQNVLLMGQQALQSHNLGPSHVPQLLDNAGTSSSFSLPYLCSSATNTYSPLRTNLGTPRTLAPESQAF</sequence>
<dbReference type="EMBL" id="KB565229">
    <property type="protein sequence ID" value="EMP28177.1"/>
    <property type="molecule type" value="Genomic_DNA"/>
</dbReference>
<protein>
    <submittedName>
        <fullName evidence="1">Uncharacterized protein</fullName>
    </submittedName>
</protein>
<gene>
    <name evidence="1" type="ORF">UY3_14722</name>
</gene>
<organism evidence="1 2">
    <name type="scientific">Chelonia mydas</name>
    <name type="common">Green sea-turtle</name>
    <name type="synonym">Chelonia agassizi</name>
    <dbReference type="NCBI Taxonomy" id="8469"/>
    <lineage>
        <taxon>Eukaryota</taxon>
        <taxon>Metazoa</taxon>
        <taxon>Chordata</taxon>
        <taxon>Craniata</taxon>
        <taxon>Vertebrata</taxon>
        <taxon>Euteleostomi</taxon>
        <taxon>Archelosauria</taxon>
        <taxon>Testudinata</taxon>
        <taxon>Testudines</taxon>
        <taxon>Cryptodira</taxon>
        <taxon>Durocryptodira</taxon>
        <taxon>Americhelydia</taxon>
        <taxon>Chelonioidea</taxon>
        <taxon>Cheloniidae</taxon>
        <taxon>Chelonia</taxon>
    </lineage>
</organism>
<keyword evidence="2" id="KW-1185">Reference proteome</keyword>
<dbReference type="Proteomes" id="UP000031443">
    <property type="component" value="Unassembled WGS sequence"/>
</dbReference>